<evidence type="ECO:0000259" key="9">
    <source>
        <dbReference type="PROSITE" id="PS50045"/>
    </source>
</evidence>
<dbReference type="InterPro" id="IPR027417">
    <property type="entry name" value="P-loop_NTPase"/>
</dbReference>
<dbReference type="InterPro" id="IPR003593">
    <property type="entry name" value="AAA+_ATPase"/>
</dbReference>
<dbReference type="SUPFAM" id="SSF52540">
    <property type="entry name" value="P-loop containing nucleoside triphosphate hydrolases"/>
    <property type="match status" value="1"/>
</dbReference>
<dbReference type="InterPro" id="IPR009057">
    <property type="entry name" value="Homeodomain-like_sf"/>
</dbReference>
<evidence type="ECO:0000256" key="8">
    <source>
        <dbReference type="PROSITE-ProRule" id="PRU00169"/>
    </source>
</evidence>
<reference evidence="11 12" key="1">
    <citation type="submission" date="2024-09" db="EMBL/GenBank/DDBJ databases">
        <authorList>
            <person name="Sun Q."/>
            <person name="Mori K."/>
        </authorList>
    </citation>
    <scope>NUCLEOTIDE SEQUENCE [LARGE SCALE GENOMIC DNA]</scope>
    <source>
        <strain evidence="11 12">CECT 8726</strain>
    </source>
</reference>
<gene>
    <name evidence="11" type="ORF">ACFFUT_06285</name>
</gene>
<dbReference type="Proteomes" id="UP001589683">
    <property type="component" value="Unassembled WGS sequence"/>
</dbReference>
<evidence type="ECO:0000256" key="1">
    <source>
        <dbReference type="ARBA" id="ARBA00022741"/>
    </source>
</evidence>
<dbReference type="InterPro" id="IPR002197">
    <property type="entry name" value="HTH_Fis"/>
</dbReference>
<name>A0ABV5JD50_9RHOB</name>
<keyword evidence="5" id="KW-0238">DNA-binding</keyword>
<keyword evidence="1" id="KW-0547">Nucleotide-binding</keyword>
<dbReference type="SMART" id="SM00382">
    <property type="entry name" value="AAA"/>
    <property type="match status" value="1"/>
</dbReference>
<dbReference type="Gene3D" id="3.40.50.2300">
    <property type="match status" value="1"/>
</dbReference>
<feature type="domain" description="Sigma-54 factor interaction" evidence="9">
    <location>
        <begin position="140"/>
        <end position="369"/>
    </location>
</feature>
<keyword evidence="3" id="KW-0902">Two-component regulatory system</keyword>
<keyword evidence="12" id="KW-1185">Reference proteome</keyword>
<protein>
    <submittedName>
        <fullName evidence="11">Sigma-54-dependent transcriptional regulator</fullName>
    </submittedName>
</protein>
<dbReference type="PROSITE" id="PS50045">
    <property type="entry name" value="SIGMA54_INTERACT_4"/>
    <property type="match status" value="1"/>
</dbReference>
<dbReference type="InterPro" id="IPR002078">
    <property type="entry name" value="Sigma_54_int"/>
</dbReference>
<dbReference type="InterPro" id="IPR025944">
    <property type="entry name" value="Sigma_54_int_dom_CS"/>
</dbReference>
<dbReference type="SUPFAM" id="SSF46689">
    <property type="entry name" value="Homeodomain-like"/>
    <property type="match status" value="1"/>
</dbReference>
<evidence type="ECO:0000313" key="12">
    <source>
        <dbReference type="Proteomes" id="UP001589683"/>
    </source>
</evidence>
<dbReference type="PROSITE" id="PS00688">
    <property type="entry name" value="SIGMA54_INTERACT_3"/>
    <property type="match status" value="1"/>
</dbReference>
<dbReference type="SUPFAM" id="SSF52172">
    <property type="entry name" value="CheY-like"/>
    <property type="match status" value="1"/>
</dbReference>
<keyword evidence="7" id="KW-0804">Transcription</keyword>
<evidence type="ECO:0000256" key="7">
    <source>
        <dbReference type="ARBA" id="ARBA00023163"/>
    </source>
</evidence>
<dbReference type="PANTHER" id="PTHR32071:SF117">
    <property type="entry name" value="PTS-DEPENDENT DIHYDROXYACETONE KINASE OPERON REGULATORY PROTEIN-RELATED"/>
    <property type="match status" value="1"/>
</dbReference>
<dbReference type="InterPro" id="IPR011006">
    <property type="entry name" value="CheY-like_superfamily"/>
</dbReference>
<evidence type="ECO:0000256" key="4">
    <source>
        <dbReference type="ARBA" id="ARBA00023015"/>
    </source>
</evidence>
<proteinExistence type="predicted"/>
<evidence type="ECO:0000259" key="10">
    <source>
        <dbReference type="PROSITE" id="PS50110"/>
    </source>
</evidence>
<dbReference type="Gene3D" id="1.10.10.60">
    <property type="entry name" value="Homeodomain-like"/>
    <property type="match status" value="1"/>
</dbReference>
<dbReference type="Pfam" id="PF00072">
    <property type="entry name" value="Response_reg"/>
    <property type="match status" value="1"/>
</dbReference>
<dbReference type="RefSeq" id="WP_247078937.1">
    <property type="nucleotide sequence ID" value="NZ_JAGFNU010000005.1"/>
</dbReference>
<feature type="modified residue" description="4-aspartylphosphate" evidence="8">
    <location>
        <position position="53"/>
    </location>
</feature>
<dbReference type="Gene3D" id="3.40.50.300">
    <property type="entry name" value="P-loop containing nucleotide triphosphate hydrolases"/>
    <property type="match status" value="1"/>
</dbReference>
<organism evidence="11 12">
    <name type="scientific">Pseudohalocynthiibacter aestuariivivens</name>
    <dbReference type="NCBI Taxonomy" id="1591409"/>
    <lineage>
        <taxon>Bacteria</taxon>
        <taxon>Pseudomonadati</taxon>
        <taxon>Pseudomonadota</taxon>
        <taxon>Alphaproteobacteria</taxon>
        <taxon>Rhodobacterales</taxon>
        <taxon>Paracoccaceae</taxon>
        <taxon>Pseudohalocynthiibacter</taxon>
    </lineage>
</organism>
<dbReference type="PANTHER" id="PTHR32071">
    <property type="entry name" value="TRANSCRIPTIONAL REGULATORY PROTEIN"/>
    <property type="match status" value="1"/>
</dbReference>
<keyword evidence="6" id="KW-0010">Activator</keyword>
<feature type="domain" description="Response regulatory" evidence="10">
    <location>
        <begin position="4"/>
        <end position="118"/>
    </location>
</feature>
<evidence type="ECO:0000256" key="3">
    <source>
        <dbReference type="ARBA" id="ARBA00023012"/>
    </source>
</evidence>
<keyword evidence="4" id="KW-0805">Transcription regulation</keyword>
<dbReference type="CDD" id="cd00009">
    <property type="entry name" value="AAA"/>
    <property type="match status" value="1"/>
</dbReference>
<evidence type="ECO:0000313" key="11">
    <source>
        <dbReference type="EMBL" id="MFB9231394.1"/>
    </source>
</evidence>
<sequence>MEKPLLLIEDTPSLQMVYESVLRNAGYEVQTEETAAGGLDNFLKLKPNVVLLDLLLPDRDGLELMKDCLAANPTTRFIVITANGSINRAVEAMRAGAYEFLLKPFNEQRFLYAIENALAEAARKKTETAPSKNLDPINGFIGTSEAMKKVYSNTRTVAGSMATVFISGESGTGKEICAQAIHSLSDRASGPFIPLNCGAIPSDLLESEVFGHLRGSFTGAIADKPGAAAAADGGTLFLDEICEMDLNLQTKLLRFLQTSMINPVGSVRARKVNVRIVCATNRDPLEQVQRGEFRKDLYYRLHVVPIHLPPLRERAEDVIEIANDALHRFSKEENRAFETFSEEVKMLFRRMVWPGNVRQLLNVVRNVVVLNDAKIVTRSMLPVDIHHELELMNPTKAAPEQPGNPPVMLDGLIGKSLSEIEYLVIKETLEQHGGSIPKAARVLDVSPSTLYRKIATWEKIKT</sequence>
<dbReference type="Gene3D" id="1.10.8.60">
    <property type="match status" value="1"/>
</dbReference>
<evidence type="ECO:0000256" key="2">
    <source>
        <dbReference type="ARBA" id="ARBA00022840"/>
    </source>
</evidence>
<evidence type="ECO:0000256" key="5">
    <source>
        <dbReference type="ARBA" id="ARBA00023125"/>
    </source>
</evidence>
<dbReference type="PROSITE" id="PS00676">
    <property type="entry name" value="SIGMA54_INTERACT_2"/>
    <property type="match status" value="1"/>
</dbReference>
<comment type="caution">
    <text evidence="11">The sequence shown here is derived from an EMBL/GenBank/DDBJ whole genome shotgun (WGS) entry which is preliminary data.</text>
</comment>
<dbReference type="InterPro" id="IPR025943">
    <property type="entry name" value="Sigma_54_int_dom_ATP-bd_2"/>
</dbReference>
<dbReference type="Pfam" id="PF25601">
    <property type="entry name" value="AAA_lid_14"/>
    <property type="match status" value="1"/>
</dbReference>
<dbReference type="Pfam" id="PF02954">
    <property type="entry name" value="HTH_8"/>
    <property type="match status" value="1"/>
</dbReference>
<dbReference type="InterPro" id="IPR058031">
    <property type="entry name" value="AAA_lid_NorR"/>
</dbReference>
<dbReference type="PROSITE" id="PS50110">
    <property type="entry name" value="RESPONSE_REGULATORY"/>
    <property type="match status" value="1"/>
</dbReference>
<dbReference type="Pfam" id="PF00158">
    <property type="entry name" value="Sigma54_activat"/>
    <property type="match status" value="1"/>
</dbReference>
<dbReference type="InterPro" id="IPR001789">
    <property type="entry name" value="Sig_transdc_resp-reg_receiver"/>
</dbReference>
<keyword evidence="8" id="KW-0597">Phosphoprotein</keyword>
<dbReference type="SMART" id="SM00448">
    <property type="entry name" value="REC"/>
    <property type="match status" value="1"/>
</dbReference>
<accession>A0ABV5JD50</accession>
<dbReference type="EMBL" id="JBHMEA010000016">
    <property type="protein sequence ID" value="MFB9231394.1"/>
    <property type="molecule type" value="Genomic_DNA"/>
</dbReference>
<evidence type="ECO:0000256" key="6">
    <source>
        <dbReference type="ARBA" id="ARBA00023159"/>
    </source>
</evidence>
<keyword evidence="2" id="KW-0067">ATP-binding</keyword>